<evidence type="ECO:0000313" key="1">
    <source>
        <dbReference type="EMBL" id="GAA2632550.1"/>
    </source>
</evidence>
<evidence type="ECO:0008006" key="3">
    <source>
        <dbReference type="Google" id="ProtNLM"/>
    </source>
</evidence>
<proteinExistence type="predicted"/>
<gene>
    <name evidence="1" type="ORF">GCM10010307_26020</name>
</gene>
<evidence type="ECO:0000313" key="2">
    <source>
        <dbReference type="Proteomes" id="UP001500151"/>
    </source>
</evidence>
<reference evidence="2" key="1">
    <citation type="journal article" date="2019" name="Int. J. Syst. Evol. Microbiol.">
        <title>The Global Catalogue of Microorganisms (GCM) 10K type strain sequencing project: providing services to taxonomists for standard genome sequencing and annotation.</title>
        <authorList>
            <consortium name="The Broad Institute Genomics Platform"/>
            <consortium name="The Broad Institute Genome Sequencing Center for Infectious Disease"/>
            <person name="Wu L."/>
            <person name="Ma J."/>
        </authorList>
    </citation>
    <scope>NUCLEOTIDE SEQUENCE [LARGE SCALE GENOMIC DNA]</scope>
    <source>
        <strain evidence="2">JCM 4524</strain>
    </source>
</reference>
<comment type="caution">
    <text evidence="1">The sequence shown here is derived from an EMBL/GenBank/DDBJ whole genome shotgun (WGS) entry which is preliminary data.</text>
</comment>
<name>A0ABP6D0F5_9ACTN</name>
<protein>
    <recommendedName>
        <fullName evidence="3">DUF3618 domain-containing protein</fullName>
    </recommendedName>
</protein>
<dbReference type="RefSeq" id="WP_344389887.1">
    <property type="nucleotide sequence ID" value="NZ_BAAASJ010000027.1"/>
</dbReference>
<organism evidence="1 2">
    <name type="scientific">Streptomyces vastus</name>
    <dbReference type="NCBI Taxonomy" id="285451"/>
    <lineage>
        <taxon>Bacteria</taxon>
        <taxon>Bacillati</taxon>
        <taxon>Actinomycetota</taxon>
        <taxon>Actinomycetes</taxon>
        <taxon>Kitasatosporales</taxon>
        <taxon>Streptomycetaceae</taxon>
        <taxon>Streptomyces</taxon>
    </lineage>
</organism>
<dbReference type="EMBL" id="BAAASJ010000027">
    <property type="protein sequence ID" value="GAA2632550.1"/>
    <property type="molecule type" value="Genomic_DNA"/>
</dbReference>
<accession>A0ABP6D0F5</accession>
<dbReference type="Proteomes" id="UP001500151">
    <property type="component" value="Unassembled WGS sequence"/>
</dbReference>
<keyword evidence="2" id="KW-1185">Reference proteome</keyword>
<sequence>MAVMTQALAPALEDARQTHAAVADRFRADVTVTPPGPYRQMLERQVAEVLDSLQRIEHHLRETHPRGLLGSTVDMAGLVTRSAMRTAMLPLAIGSSLVTGLLGGRQANELRLLKNSENEFTAAARALAASRAGESIAEEIQDQAAADLLGSLRRQDQELLEKLEDSVAAHARAVVAAGNGFGPQHEGSVRDELMHVVRTTADRLRDIVQTGSRQTRSAAEGVVREMPGVTRMAEEVQGAVTREEDLPIAGYGRLGLDETKKRLRPLSQSDLTVIEGYERAHANRDAVLDTIEQLRGGEPWPGYDTMDPSEIMAQLQNVSLSVAREVAEYEQRHRRREPVISTAQARIPL</sequence>